<protein>
    <submittedName>
        <fullName evidence="2">Uncharacterized protein</fullName>
    </submittedName>
</protein>
<dbReference type="Proteomes" id="UP000663760">
    <property type="component" value="Chromosome 6"/>
</dbReference>
<accession>A0A7I8KLY8</accession>
<reference evidence="2" key="1">
    <citation type="submission" date="2020-02" db="EMBL/GenBank/DDBJ databases">
        <authorList>
            <person name="Scholz U."/>
            <person name="Mascher M."/>
            <person name="Fiebig A."/>
        </authorList>
    </citation>
    <scope>NUCLEOTIDE SEQUENCE</scope>
</reference>
<evidence type="ECO:0000256" key="1">
    <source>
        <dbReference type="SAM" id="MobiDB-lite"/>
    </source>
</evidence>
<evidence type="ECO:0000313" key="2">
    <source>
        <dbReference type="EMBL" id="CAA7398144.1"/>
    </source>
</evidence>
<feature type="region of interest" description="Disordered" evidence="1">
    <location>
        <begin position="1"/>
        <end position="37"/>
    </location>
</feature>
<proteinExistence type="predicted"/>
<name>A0A7I8KLY8_SPIIN</name>
<gene>
    <name evidence="2" type="ORF">SI8410_06008809</name>
</gene>
<dbReference type="EMBL" id="LR746269">
    <property type="protein sequence ID" value="CAA7398144.1"/>
    <property type="molecule type" value="Genomic_DNA"/>
</dbReference>
<sequence>MWQRTDAGPGDVVGGLNEVFPDGMPRHAGHGSEPRHL</sequence>
<organism evidence="2 3">
    <name type="scientific">Spirodela intermedia</name>
    <name type="common">Intermediate duckweed</name>
    <dbReference type="NCBI Taxonomy" id="51605"/>
    <lineage>
        <taxon>Eukaryota</taxon>
        <taxon>Viridiplantae</taxon>
        <taxon>Streptophyta</taxon>
        <taxon>Embryophyta</taxon>
        <taxon>Tracheophyta</taxon>
        <taxon>Spermatophyta</taxon>
        <taxon>Magnoliopsida</taxon>
        <taxon>Liliopsida</taxon>
        <taxon>Araceae</taxon>
        <taxon>Lemnoideae</taxon>
        <taxon>Spirodela</taxon>
    </lineage>
</organism>
<evidence type="ECO:0000313" key="3">
    <source>
        <dbReference type="Proteomes" id="UP000663760"/>
    </source>
</evidence>
<dbReference type="AlphaFoldDB" id="A0A7I8KLY8"/>
<keyword evidence="3" id="KW-1185">Reference proteome</keyword>